<organism evidence="2 3">
    <name type="scientific">Pseudooceanicola nanhaiensis</name>
    <dbReference type="NCBI Taxonomy" id="375761"/>
    <lineage>
        <taxon>Bacteria</taxon>
        <taxon>Pseudomonadati</taxon>
        <taxon>Pseudomonadota</taxon>
        <taxon>Alphaproteobacteria</taxon>
        <taxon>Rhodobacterales</taxon>
        <taxon>Paracoccaceae</taxon>
        <taxon>Pseudooceanicola</taxon>
    </lineage>
</organism>
<feature type="chain" id="PRO_5038000061" evidence="1">
    <location>
        <begin position="23"/>
        <end position="129"/>
    </location>
</feature>
<evidence type="ECO:0000256" key="1">
    <source>
        <dbReference type="SAM" id="SignalP"/>
    </source>
</evidence>
<keyword evidence="3" id="KW-1185">Reference proteome</keyword>
<gene>
    <name evidence="2" type="ORF">GCM10011534_01260</name>
</gene>
<comment type="caution">
    <text evidence="2">The sequence shown here is derived from an EMBL/GenBank/DDBJ whole genome shotgun (WGS) entry which is preliminary data.</text>
</comment>
<evidence type="ECO:0000313" key="2">
    <source>
        <dbReference type="EMBL" id="GGL82893.1"/>
    </source>
</evidence>
<dbReference type="EMBL" id="BMLF01000001">
    <property type="protein sequence ID" value="GGL82893.1"/>
    <property type="molecule type" value="Genomic_DNA"/>
</dbReference>
<reference evidence="2" key="1">
    <citation type="journal article" date="2014" name="Int. J. Syst. Evol. Microbiol.">
        <title>Complete genome sequence of Corynebacterium casei LMG S-19264T (=DSM 44701T), isolated from a smear-ripened cheese.</title>
        <authorList>
            <consortium name="US DOE Joint Genome Institute (JGI-PGF)"/>
            <person name="Walter F."/>
            <person name="Albersmeier A."/>
            <person name="Kalinowski J."/>
            <person name="Ruckert C."/>
        </authorList>
    </citation>
    <scope>NUCLEOTIDE SEQUENCE</scope>
    <source>
        <strain evidence="2">CGMCC 1.6293</strain>
    </source>
</reference>
<feature type="signal peptide" evidence="1">
    <location>
        <begin position="1"/>
        <end position="22"/>
    </location>
</feature>
<sequence length="129" mass="13885">MSGLRTCLALMALFLPISPAVALPATAANPTMDFAACTGRLSALMEHQWIVDPPASERTRQQRARMIDLLEATMHPADGRAVLNRRVEAKTAQALLLTRARNGSHPRDAAQAGRLSERALSACLSLLLS</sequence>
<name>A0A917W8Q1_9RHOB</name>
<protein>
    <submittedName>
        <fullName evidence="2">Uncharacterized protein</fullName>
    </submittedName>
</protein>
<proteinExistence type="predicted"/>
<accession>A0A917W8Q1</accession>
<keyword evidence="1" id="KW-0732">Signal</keyword>
<evidence type="ECO:0000313" key="3">
    <source>
        <dbReference type="Proteomes" id="UP000649829"/>
    </source>
</evidence>
<dbReference type="AlphaFoldDB" id="A0A917W8Q1"/>
<dbReference type="Proteomes" id="UP000649829">
    <property type="component" value="Unassembled WGS sequence"/>
</dbReference>
<reference evidence="2" key="2">
    <citation type="submission" date="2020-09" db="EMBL/GenBank/DDBJ databases">
        <authorList>
            <person name="Sun Q."/>
            <person name="Zhou Y."/>
        </authorList>
    </citation>
    <scope>NUCLEOTIDE SEQUENCE</scope>
    <source>
        <strain evidence="2">CGMCC 1.6293</strain>
    </source>
</reference>